<protein>
    <submittedName>
        <fullName evidence="1">Uncharacterized protein</fullName>
    </submittedName>
</protein>
<proteinExistence type="predicted"/>
<keyword evidence="2" id="KW-1185">Reference proteome</keyword>
<evidence type="ECO:0000313" key="1">
    <source>
        <dbReference type="EMBL" id="KAJ9544008.1"/>
    </source>
</evidence>
<accession>A0AA38SSA4</accession>
<comment type="caution">
    <text evidence="1">The sequence shown here is derived from an EMBL/GenBank/DDBJ whole genome shotgun (WGS) entry which is preliminary data.</text>
</comment>
<dbReference type="AlphaFoldDB" id="A0AA38SSA4"/>
<dbReference type="EMBL" id="JARYMX010000006">
    <property type="protein sequence ID" value="KAJ9544008.1"/>
    <property type="molecule type" value="Genomic_DNA"/>
</dbReference>
<sequence>MLLADYNVGLALRFNTTSMGMMERRRERGYMFTVHHDGVFMYQPLRYENGQSYSLTIPRSSYTDLINYVVKDTITVFNALYFALPGTSLESGLMKIENDSDYFGDDLSAYLGTHENSQENANAKVQSIGESSMISDVSINDMEKERVKHQSKVEEEKRGECGGCINE</sequence>
<reference evidence="1" key="1">
    <citation type="submission" date="2023-03" db="EMBL/GenBank/DDBJ databases">
        <title>Chromosome-scale reference genome and RAD-based genetic map of yellow starthistle (Centaurea solstitialis) reveal putative structural variation and QTLs associated with invader traits.</title>
        <authorList>
            <person name="Reatini B."/>
            <person name="Cang F.A."/>
            <person name="Jiang Q."/>
            <person name="Mckibben M.T.W."/>
            <person name="Barker M.S."/>
            <person name="Rieseberg L.H."/>
            <person name="Dlugosch K.M."/>
        </authorList>
    </citation>
    <scope>NUCLEOTIDE SEQUENCE</scope>
    <source>
        <strain evidence="1">CAN-66</strain>
        <tissue evidence="1">Leaf</tissue>
    </source>
</reference>
<name>A0AA38SSA4_9ASTR</name>
<gene>
    <name evidence="1" type="ORF">OSB04_023715</name>
</gene>
<evidence type="ECO:0000313" key="2">
    <source>
        <dbReference type="Proteomes" id="UP001172457"/>
    </source>
</evidence>
<organism evidence="1 2">
    <name type="scientific">Centaurea solstitialis</name>
    <name type="common">yellow star-thistle</name>
    <dbReference type="NCBI Taxonomy" id="347529"/>
    <lineage>
        <taxon>Eukaryota</taxon>
        <taxon>Viridiplantae</taxon>
        <taxon>Streptophyta</taxon>
        <taxon>Embryophyta</taxon>
        <taxon>Tracheophyta</taxon>
        <taxon>Spermatophyta</taxon>
        <taxon>Magnoliopsida</taxon>
        <taxon>eudicotyledons</taxon>
        <taxon>Gunneridae</taxon>
        <taxon>Pentapetalae</taxon>
        <taxon>asterids</taxon>
        <taxon>campanulids</taxon>
        <taxon>Asterales</taxon>
        <taxon>Asteraceae</taxon>
        <taxon>Carduoideae</taxon>
        <taxon>Cardueae</taxon>
        <taxon>Centaureinae</taxon>
        <taxon>Centaurea</taxon>
    </lineage>
</organism>
<dbReference type="Proteomes" id="UP001172457">
    <property type="component" value="Chromosome 6"/>
</dbReference>